<evidence type="ECO:0000256" key="3">
    <source>
        <dbReference type="ARBA" id="ARBA00022833"/>
    </source>
</evidence>
<evidence type="ECO:0000256" key="1">
    <source>
        <dbReference type="ARBA" id="ARBA00005495"/>
    </source>
</evidence>
<dbReference type="GO" id="GO:0016846">
    <property type="term" value="F:carbon-sulfur lyase activity"/>
    <property type="evidence" value="ECO:0007669"/>
    <property type="project" value="InterPro"/>
</dbReference>
<dbReference type="AlphaFoldDB" id="A0A6H2DJV4"/>
<dbReference type="PROSITE" id="PS51891">
    <property type="entry name" value="CENP_V_GFA"/>
    <property type="match status" value="1"/>
</dbReference>
<protein>
    <submittedName>
        <fullName evidence="6">GFA family protein</fullName>
    </submittedName>
</protein>
<dbReference type="PANTHER" id="PTHR33337">
    <property type="entry name" value="GFA DOMAIN-CONTAINING PROTEIN"/>
    <property type="match status" value="1"/>
</dbReference>
<dbReference type="Proteomes" id="UP000501600">
    <property type="component" value="Chromosome"/>
</dbReference>
<keyword evidence="3" id="KW-0862">Zinc</keyword>
<dbReference type="Pfam" id="PF04828">
    <property type="entry name" value="GFA"/>
    <property type="match status" value="1"/>
</dbReference>
<accession>A0A6H2DJV4</accession>
<dbReference type="GO" id="GO:0046872">
    <property type="term" value="F:metal ion binding"/>
    <property type="evidence" value="ECO:0007669"/>
    <property type="project" value="UniProtKB-KW"/>
</dbReference>
<proteinExistence type="inferred from homology"/>
<name>A0A6H2DJV4_9SPHN</name>
<keyword evidence="7" id="KW-1185">Reference proteome</keyword>
<feature type="domain" description="CENP-V/GFA" evidence="5">
    <location>
        <begin position="3"/>
        <end position="113"/>
    </location>
</feature>
<gene>
    <name evidence="6" type="ORF">HF685_04745</name>
</gene>
<evidence type="ECO:0000256" key="2">
    <source>
        <dbReference type="ARBA" id="ARBA00022723"/>
    </source>
</evidence>
<sequence length="134" mass="14306">MTMTGQCLCGAVSYKIEGDMQMCGVCHCKNCQRQAGSSYSVLFAVGDDQIEITGGLTTYDDHSDTGNVVHRHFCGTCGSPVKTTLPTQQGVTFIKAGTLDDTSVLKPGIHFWTGSKQDWVTVDADVPQIEGNPG</sequence>
<dbReference type="Gene3D" id="3.90.1590.10">
    <property type="entry name" value="glutathione-dependent formaldehyde- activating enzyme (gfa)"/>
    <property type="match status" value="1"/>
</dbReference>
<evidence type="ECO:0000256" key="4">
    <source>
        <dbReference type="ARBA" id="ARBA00023239"/>
    </source>
</evidence>
<organism evidence="6 7">
    <name type="scientific">Parasphingorhabdus halotolerans</name>
    <dbReference type="NCBI Taxonomy" id="2725558"/>
    <lineage>
        <taxon>Bacteria</taxon>
        <taxon>Pseudomonadati</taxon>
        <taxon>Pseudomonadota</taxon>
        <taxon>Alphaproteobacteria</taxon>
        <taxon>Sphingomonadales</taxon>
        <taxon>Sphingomonadaceae</taxon>
        <taxon>Parasphingorhabdus</taxon>
    </lineage>
</organism>
<comment type="similarity">
    <text evidence="1">Belongs to the Gfa family.</text>
</comment>
<evidence type="ECO:0000313" key="7">
    <source>
        <dbReference type="Proteomes" id="UP000501600"/>
    </source>
</evidence>
<dbReference type="SUPFAM" id="SSF51316">
    <property type="entry name" value="Mss4-like"/>
    <property type="match status" value="1"/>
</dbReference>
<dbReference type="PANTHER" id="PTHR33337:SF40">
    <property type="entry name" value="CENP-V_GFA DOMAIN-CONTAINING PROTEIN-RELATED"/>
    <property type="match status" value="1"/>
</dbReference>
<evidence type="ECO:0000259" key="5">
    <source>
        <dbReference type="PROSITE" id="PS51891"/>
    </source>
</evidence>
<evidence type="ECO:0000313" key="6">
    <source>
        <dbReference type="EMBL" id="QJB68670.1"/>
    </source>
</evidence>
<keyword evidence="4" id="KW-0456">Lyase</keyword>
<dbReference type="InterPro" id="IPR011057">
    <property type="entry name" value="Mss4-like_sf"/>
</dbReference>
<reference evidence="6 7" key="1">
    <citation type="submission" date="2020-04" db="EMBL/GenBank/DDBJ databases">
        <title>Genome sequence for Sphingorhabdus sp. strain M1.</title>
        <authorList>
            <person name="Park S.-J."/>
        </authorList>
    </citation>
    <scope>NUCLEOTIDE SEQUENCE [LARGE SCALE GENOMIC DNA]</scope>
    <source>
        <strain evidence="6 7">JK6</strain>
    </source>
</reference>
<dbReference type="RefSeq" id="WP_168818512.1">
    <property type="nucleotide sequence ID" value="NZ_CP051217.1"/>
</dbReference>
<dbReference type="EMBL" id="CP051217">
    <property type="protein sequence ID" value="QJB68670.1"/>
    <property type="molecule type" value="Genomic_DNA"/>
</dbReference>
<dbReference type="InterPro" id="IPR006913">
    <property type="entry name" value="CENP-V/GFA"/>
</dbReference>
<dbReference type="KEGG" id="phao:HF685_04745"/>
<keyword evidence="2" id="KW-0479">Metal-binding</keyword>